<dbReference type="InterPro" id="IPR036291">
    <property type="entry name" value="NAD(P)-bd_dom_sf"/>
</dbReference>
<comment type="similarity">
    <text evidence="1">Belongs to the short-chain dehydrogenases/reductases (SDR) family.</text>
</comment>
<dbReference type="EMBL" id="JAULBC010000001">
    <property type="protein sequence ID" value="MEX6686406.1"/>
    <property type="molecule type" value="Genomic_DNA"/>
</dbReference>
<evidence type="ECO:0000256" key="1">
    <source>
        <dbReference type="ARBA" id="ARBA00006484"/>
    </source>
</evidence>
<dbReference type="Pfam" id="PF00106">
    <property type="entry name" value="adh_short"/>
    <property type="match status" value="1"/>
</dbReference>
<evidence type="ECO:0000313" key="3">
    <source>
        <dbReference type="EMBL" id="MEX6686406.1"/>
    </source>
</evidence>
<organism evidence="3 4">
    <name type="scientific">Danxiaibacter flavus</name>
    <dbReference type="NCBI Taxonomy" id="3049108"/>
    <lineage>
        <taxon>Bacteria</taxon>
        <taxon>Pseudomonadati</taxon>
        <taxon>Bacteroidota</taxon>
        <taxon>Chitinophagia</taxon>
        <taxon>Chitinophagales</taxon>
        <taxon>Chitinophagaceae</taxon>
        <taxon>Danxiaibacter</taxon>
    </lineage>
</organism>
<protein>
    <submittedName>
        <fullName evidence="3">SDR family NAD(P)-dependent oxidoreductase</fullName>
    </submittedName>
</protein>
<evidence type="ECO:0000256" key="2">
    <source>
        <dbReference type="ARBA" id="ARBA00023002"/>
    </source>
</evidence>
<sequence>MARIFITGSPDGLGQMAARNLIKEGHQVVLHARNEKRIHDALAALPGAETAIAADLSSVKETIQLAEKINSLGAFDAIIHNAAMGYREPKRKVTVDGLPDVFAVNSMAPYLLTALINKPKRLIYLSSGLHTQGDTSLQDITWEKRHWNGFQAYSDSKLHDLILSQAVARLWPDVYSNAVEPGWVATKMGGQSAPDNLEEGAITQCWLAVSSDSNALVTGNYFYHQRMKNFLAAAADMQVQDRFFELCAALSGVHLK</sequence>
<proteinExistence type="inferred from homology"/>
<dbReference type="PRINTS" id="PR00081">
    <property type="entry name" value="GDHRDH"/>
</dbReference>
<dbReference type="Gene3D" id="3.40.50.720">
    <property type="entry name" value="NAD(P)-binding Rossmann-like Domain"/>
    <property type="match status" value="1"/>
</dbReference>
<reference evidence="3 4" key="1">
    <citation type="submission" date="2023-07" db="EMBL/GenBank/DDBJ databases">
        <authorList>
            <person name="Lian W.-H."/>
        </authorList>
    </citation>
    <scope>NUCLEOTIDE SEQUENCE [LARGE SCALE GENOMIC DNA]</scope>
    <source>
        <strain evidence="3 4">SYSU DXS3180</strain>
    </source>
</reference>
<dbReference type="Proteomes" id="UP001560573">
    <property type="component" value="Unassembled WGS sequence"/>
</dbReference>
<evidence type="ECO:0000313" key="4">
    <source>
        <dbReference type="Proteomes" id="UP001560573"/>
    </source>
</evidence>
<gene>
    <name evidence="3" type="ORF">QTN47_02815</name>
</gene>
<dbReference type="RefSeq" id="WP_369327803.1">
    <property type="nucleotide sequence ID" value="NZ_JAULBC010000001.1"/>
</dbReference>
<comment type="caution">
    <text evidence="3">The sequence shown here is derived from an EMBL/GenBank/DDBJ whole genome shotgun (WGS) entry which is preliminary data.</text>
</comment>
<accession>A0ABV3Z960</accession>
<keyword evidence="2" id="KW-0560">Oxidoreductase</keyword>
<dbReference type="PANTHER" id="PTHR24320">
    <property type="entry name" value="RETINOL DEHYDROGENASE"/>
    <property type="match status" value="1"/>
</dbReference>
<name>A0ABV3Z960_9BACT</name>
<keyword evidence="4" id="KW-1185">Reference proteome</keyword>
<dbReference type="SUPFAM" id="SSF51735">
    <property type="entry name" value="NAD(P)-binding Rossmann-fold domains"/>
    <property type="match status" value="1"/>
</dbReference>
<dbReference type="PANTHER" id="PTHR24320:SF274">
    <property type="entry name" value="CHAIN DEHYDROGENASE, PUTATIVE (AFU_ORTHOLOGUE AFUA_4G00440)-RELATED"/>
    <property type="match status" value="1"/>
</dbReference>
<dbReference type="InterPro" id="IPR002347">
    <property type="entry name" value="SDR_fam"/>
</dbReference>